<evidence type="ECO:0000256" key="7">
    <source>
        <dbReference type="ARBA" id="ARBA00023180"/>
    </source>
</evidence>
<dbReference type="GO" id="GO:0004965">
    <property type="term" value="F:G protein-coupled GABA receptor activity"/>
    <property type="evidence" value="ECO:0007669"/>
    <property type="project" value="InterPro"/>
</dbReference>
<gene>
    <name evidence="13" type="ORF">FME351_LOCUS19682</name>
    <name evidence="12" type="ORF">TIS948_LOCUS6863</name>
</gene>
<feature type="transmembrane region" description="Helical" evidence="10">
    <location>
        <begin position="634"/>
        <end position="654"/>
    </location>
</feature>
<dbReference type="GO" id="GO:0038039">
    <property type="term" value="C:G protein-coupled receptor heterodimeric complex"/>
    <property type="evidence" value="ECO:0007669"/>
    <property type="project" value="TreeGrafter"/>
</dbReference>
<evidence type="ECO:0000256" key="1">
    <source>
        <dbReference type="ARBA" id="ARBA00004141"/>
    </source>
</evidence>
<dbReference type="PANTHER" id="PTHR10519:SF74">
    <property type="entry name" value="GAMMA-AMINOBUTYRIC ACID TYPE B RECEPTOR SUBUNIT 2"/>
    <property type="match status" value="1"/>
</dbReference>
<keyword evidence="3 10" id="KW-1133">Transmembrane helix</keyword>
<dbReference type="InterPro" id="IPR002455">
    <property type="entry name" value="GPCR3_GABA-B"/>
</dbReference>
<feature type="region of interest" description="Disordered" evidence="9">
    <location>
        <begin position="831"/>
        <end position="852"/>
    </location>
</feature>
<evidence type="ECO:0000256" key="8">
    <source>
        <dbReference type="ARBA" id="ARBA00023224"/>
    </source>
</evidence>
<dbReference type="Proteomes" id="UP000663869">
    <property type="component" value="Unassembled WGS sequence"/>
</dbReference>
<dbReference type="PROSITE" id="PS50259">
    <property type="entry name" value="G_PROTEIN_RECEP_F3_4"/>
    <property type="match status" value="1"/>
</dbReference>
<dbReference type="EMBL" id="CAJNYU010002455">
    <property type="protein sequence ID" value="CAF3555264.1"/>
    <property type="molecule type" value="Genomic_DNA"/>
</dbReference>
<keyword evidence="8" id="KW-0807">Transducer</keyword>
<feature type="transmembrane region" description="Helical" evidence="10">
    <location>
        <begin position="436"/>
        <end position="456"/>
    </location>
</feature>
<keyword evidence="4" id="KW-0297">G-protein coupled receptor</keyword>
<dbReference type="OrthoDB" id="411630at2759"/>
<keyword evidence="2 10" id="KW-0812">Transmembrane</keyword>
<comment type="subcellular location">
    <subcellularLocation>
        <location evidence="1">Membrane</location>
        <topology evidence="1">Multi-pass membrane protein</topology>
    </subcellularLocation>
</comment>
<evidence type="ECO:0000256" key="4">
    <source>
        <dbReference type="ARBA" id="ARBA00023040"/>
    </source>
</evidence>
<feature type="transmembrane region" description="Helical" evidence="10">
    <location>
        <begin position="396"/>
        <end position="416"/>
    </location>
</feature>
<evidence type="ECO:0000313" key="13">
    <source>
        <dbReference type="EMBL" id="CAF3555264.1"/>
    </source>
</evidence>
<feature type="transmembrane region" description="Helical" evidence="10">
    <location>
        <begin position="468"/>
        <end position="491"/>
    </location>
</feature>
<feature type="transmembrane region" description="Helical" evidence="10">
    <location>
        <begin position="606"/>
        <end position="628"/>
    </location>
</feature>
<dbReference type="CDD" id="cd15047">
    <property type="entry name" value="7tmC_GABA-B-like"/>
    <property type="match status" value="1"/>
</dbReference>
<evidence type="ECO:0000256" key="9">
    <source>
        <dbReference type="SAM" id="MobiDB-lite"/>
    </source>
</evidence>
<dbReference type="InterPro" id="IPR001828">
    <property type="entry name" value="ANF_lig-bd_rcpt"/>
</dbReference>
<dbReference type="Proteomes" id="UP000663825">
    <property type="component" value="Unassembled WGS sequence"/>
</dbReference>
<evidence type="ECO:0000259" key="11">
    <source>
        <dbReference type="PROSITE" id="PS50259"/>
    </source>
</evidence>
<evidence type="ECO:0000313" key="12">
    <source>
        <dbReference type="EMBL" id="CAF3099408.1"/>
    </source>
</evidence>
<reference evidence="13" key="1">
    <citation type="submission" date="2021-02" db="EMBL/GenBank/DDBJ databases">
        <authorList>
            <person name="Nowell W R."/>
        </authorList>
    </citation>
    <scope>NUCLEOTIDE SEQUENCE</scope>
</reference>
<sequence length="884" mass="101445">MYSQCLIVFALITSSISNPTNKLSIIRIGALFDFEHPSVNNGRQDLRAAQIAITEINHRQKDLFHGNYVLRLISNNSRCDPIYAVDAFFHAIFRRPQLHFLVGTSCSNETKAIIDVADYYNLILFSHSTSFISQVNQSYSTLVRLSVSDENYNDARVAFIKYNNWSHTAIIHQDSIEQSLVTKISLIEKSNFRALCFFISKMMAKLAKYLNESNINVLFTQSASRLNLTSALRNLQGKKARIVFVNFDTSSRAIFFCDVYRTFIKEVRERYVWILTGNDYDSWNFSISNCTKEEILDAAHGHIIIDSSYTRKPSCINPNMGPVSFRNRQRQAETVISQFQIDTHRRHSIRIIAEYSQLSGFNTTCSKCRALLWPNKIPVDTERTEIRRVLLKFTDIILVTVACVLGLGLAIFFLIFNIIHRHERYIKLSSPKLNNVLIIGAMHIHIAILLFGFDQWFLEHNIPEHACIVRIFLLSGGFSLTFGSMFLKTLRVYRIFTSNDRPLLHSKLLQDYYLLLICLYLYGIDAIFTIVWQYFDPHFIVFAYGSIRRLDMDTVVSDEIYYCNSKYRQKILPFLYLYKSLFLIVGGYLAAKTRHVHIAALNDSKFIVWSIYIVVLTSLFTVIVMLSIQNLRVYIVLCFVVIMMTSVIICLVFLPKVSKLKHRNQGEVVSKELYMDDSRTRRLAVEISYFEVHRYAQLQNRELKAELIRFNHALTTLQQRLESTSTTVTMALFPFAVRFASTFLPKTDVLTSNTLSNHKTNEETVAFDEEATTIGIHSNEENDKDSIVDTTTSSDSFLHEFKQQTTSSSDSDLSVALQSFIDTSSLPLSSIDNQQNVTTDNEESSSLSPTQIMSDNESVLYLHLANELNMTKATLDSDLDRVGR</sequence>
<dbReference type="InterPro" id="IPR017978">
    <property type="entry name" value="GPCR_3_C"/>
</dbReference>
<evidence type="ECO:0000313" key="14">
    <source>
        <dbReference type="Proteomes" id="UP000663869"/>
    </source>
</evidence>
<protein>
    <recommendedName>
        <fullName evidence="11">G-protein coupled receptors family 3 profile domain-containing protein</fullName>
    </recommendedName>
</protein>
<feature type="transmembrane region" description="Helical" evidence="10">
    <location>
        <begin position="571"/>
        <end position="591"/>
    </location>
</feature>
<keyword evidence="6" id="KW-0675">Receptor</keyword>
<feature type="domain" description="G-protein coupled receptors family 3 profile" evidence="11">
    <location>
        <begin position="466"/>
        <end position="657"/>
    </location>
</feature>
<keyword evidence="5 10" id="KW-0472">Membrane</keyword>
<evidence type="ECO:0000256" key="3">
    <source>
        <dbReference type="ARBA" id="ARBA00022989"/>
    </source>
</evidence>
<dbReference type="GO" id="GO:0007214">
    <property type="term" value="P:gamma-aminobutyric acid signaling pathway"/>
    <property type="evidence" value="ECO:0007669"/>
    <property type="project" value="TreeGrafter"/>
</dbReference>
<evidence type="ECO:0000256" key="2">
    <source>
        <dbReference type="ARBA" id="ARBA00022692"/>
    </source>
</evidence>
<keyword evidence="7" id="KW-0325">Glycoprotein</keyword>
<dbReference type="AlphaFoldDB" id="A0A818KCL0"/>
<dbReference type="InterPro" id="IPR028082">
    <property type="entry name" value="Peripla_BP_I"/>
</dbReference>
<dbReference type="SUPFAM" id="SSF53822">
    <property type="entry name" value="Periplasmic binding protein-like I"/>
    <property type="match status" value="1"/>
</dbReference>
<dbReference type="Pfam" id="PF00003">
    <property type="entry name" value="7tm_3"/>
    <property type="match status" value="1"/>
</dbReference>
<dbReference type="Gene3D" id="3.40.50.2300">
    <property type="match status" value="1"/>
</dbReference>
<dbReference type="PANTHER" id="PTHR10519">
    <property type="entry name" value="GABA-B RECEPTOR"/>
    <property type="match status" value="1"/>
</dbReference>
<evidence type="ECO:0000256" key="5">
    <source>
        <dbReference type="ARBA" id="ARBA00023136"/>
    </source>
</evidence>
<feature type="transmembrane region" description="Helical" evidence="10">
    <location>
        <begin position="512"/>
        <end position="535"/>
    </location>
</feature>
<comment type="caution">
    <text evidence="13">The sequence shown here is derived from an EMBL/GenBank/DDBJ whole genome shotgun (WGS) entry which is preliminary data.</text>
</comment>
<dbReference type="EMBL" id="CAJNXB010000803">
    <property type="protein sequence ID" value="CAF3099408.1"/>
    <property type="molecule type" value="Genomic_DNA"/>
</dbReference>
<evidence type="ECO:0000256" key="10">
    <source>
        <dbReference type="SAM" id="Phobius"/>
    </source>
</evidence>
<accession>A0A818KCL0</accession>
<organism evidence="13 14">
    <name type="scientific">Rotaria socialis</name>
    <dbReference type="NCBI Taxonomy" id="392032"/>
    <lineage>
        <taxon>Eukaryota</taxon>
        <taxon>Metazoa</taxon>
        <taxon>Spiralia</taxon>
        <taxon>Gnathifera</taxon>
        <taxon>Rotifera</taxon>
        <taxon>Eurotatoria</taxon>
        <taxon>Bdelloidea</taxon>
        <taxon>Philodinida</taxon>
        <taxon>Philodinidae</taxon>
        <taxon>Rotaria</taxon>
    </lineage>
</organism>
<proteinExistence type="predicted"/>
<dbReference type="Pfam" id="PF01094">
    <property type="entry name" value="ANF_receptor"/>
    <property type="match status" value="1"/>
</dbReference>
<name>A0A818KCL0_9BILA</name>
<evidence type="ECO:0000256" key="6">
    <source>
        <dbReference type="ARBA" id="ARBA00023170"/>
    </source>
</evidence>